<evidence type="ECO:0000313" key="8">
    <source>
        <dbReference type="Ensembl" id="ENSCSRP00000019511.1"/>
    </source>
</evidence>
<dbReference type="CDD" id="cd05716">
    <property type="entry name" value="IgV_pIgR_like"/>
    <property type="match status" value="1"/>
</dbReference>
<reference evidence="8" key="2">
    <citation type="submission" date="2025-09" db="UniProtKB">
        <authorList>
            <consortium name="Ensembl"/>
        </authorList>
    </citation>
    <scope>IDENTIFICATION</scope>
</reference>
<keyword evidence="6" id="KW-1133">Transmembrane helix</keyword>
<evidence type="ECO:0000256" key="2">
    <source>
        <dbReference type="ARBA" id="ARBA00022692"/>
    </source>
</evidence>
<name>A0A8C3SWI0_CHESE</name>
<dbReference type="InterPro" id="IPR003599">
    <property type="entry name" value="Ig_sub"/>
</dbReference>
<dbReference type="InterPro" id="IPR013783">
    <property type="entry name" value="Ig-like_fold"/>
</dbReference>
<dbReference type="InterPro" id="IPR013106">
    <property type="entry name" value="Ig_V-set"/>
</dbReference>
<organism evidence="8 9">
    <name type="scientific">Chelydra serpentina</name>
    <name type="common">Snapping turtle</name>
    <name type="synonym">Testudo serpentina</name>
    <dbReference type="NCBI Taxonomy" id="8475"/>
    <lineage>
        <taxon>Eukaryota</taxon>
        <taxon>Metazoa</taxon>
        <taxon>Chordata</taxon>
        <taxon>Craniata</taxon>
        <taxon>Vertebrata</taxon>
        <taxon>Euteleostomi</taxon>
        <taxon>Archelosauria</taxon>
        <taxon>Testudinata</taxon>
        <taxon>Testudines</taxon>
        <taxon>Cryptodira</taxon>
        <taxon>Durocryptodira</taxon>
        <taxon>Americhelydia</taxon>
        <taxon>Chelydroidea</taxon>
        <taxon>Chelydridae</taxon>
        <taxon>Chelydra</taxon>
    </lineage>
</organism>
<evidence type="ECO:0000256" key="5">
    <source>
        <dbReference type="ARBA" id="ARBA00023157"/>
    </source>
</evidence>
<keyword evidence="9" id="KW-1185">Reference proteome</keyword>
<keyword evidence="4 6" id="KW-0472">Membrane</keyword>
<feature type="domain" description="Ig-like" evidence="7">
    <location>
        <begin position="39"/>
        <end position="130"/>
    </location>
</feature>
<reference evidence="8" key="1">
    <citation type="submission" date="2025-08" db="UniProtKB">
        <authorList>
            <consortium name="Ensembl"/>
        </authorList>
    </citation>
    <scope>IDENTIFICATION</scope>
</reference>
<dbReference type="FunFam" id="2.60.40.10:FF:000370">
    <property type="entry name" value="CMRF35-like molecule 1"/>
    <property type="match status" value="1"/>
</dbReference>
<dbReference type="PANTHER" id="PTHR11860:SF87">
    <property type="entry name" value="CMRF35-LIKE MOLECULE 8"/>
    <property type="match status" value="1"/>
</dbReference>
<dbReference type="AlphaFoldDB" id="A0A8C3SWI0"/>
<evidence type="ECO:0000256" key="3">
    <source>
        <dbReference type="ARBA" id="ARBA00022729"/>
    </source>
</evidence>
<dbReference type="InterPro" id="IPR036179">
    <property type="entry name" value="Ig-like_dom_sf"/>
</dbReference>
<sequence>IVLSLLGIDFCFLICFSGYFSGLAVWGLTGPREVSRPLGESVSVRCQYHESYQRYKKYWCRGAVWRSCQIAVQTTGLEAEAKRDRVSIRDNHTLYTFTVTMENLSLEDAGIYWCGISKSGSDPGFPVNVTVLPGEWGRLNLLKMFQVSSVTFQNELTPAPVMLLICVLSMGIHTTEFFWESIFINQILH</sequence>
<proteinExistence type="predicted"/>
<dbReference type="Pfam" id="PF07686">
    <property type="entry name" value="V-set"/>
    <property type="match status" value="1"/>
</dbReference>
<evidence type="ECO:0000256" key="4">
    <source>
        <dbReference type="ARBA" id="ARBA00023136"/>
    </source>
</evidence>
<dbReference type="SMART" id="SM00409">
    <property type="entry name" value="IG"/>
    <property type="match status" value="1"/>
</dbReference>
<evidence type="ECO:0000313" key="9">
    <source>
        <dbReference type="Proteomes" id="UP000694403"/>
    </source>
</evidence>
<evidence type="ECO:0000256" key="1">
    <source>
        <dbReference type="ARBA" id="ARBA00004370"/>
    </source>
</evidence>
<evidence type="ECO:0000256" key="6">
    <source>
        <dbReference type="SAM" id="Phobius"/>
    </source>
</evidence>
<dbReference type="Gene3D" id="2.60.40.10">
    <property type="entry name" value="Immunoglobulins"/>
    <property type="match status" value="1"/>
</dbReference>
<dbReference type="PANTHER" id="PTHR11860">
    <property type="entry name" value="POLYMERIC-IMMUNOGLOBULIN RECEPTOR"/>
    <property type="match status" value="1"/>
</dbReference>
<evidence type="ECO:0000259" key="7">
    <source>
        <dbReference type="PROSITE" id="PS50835"/>
    </source>
</evidence>
<dbReference type="SUPFAM" id="SSF48726">
    <property type="entry name" value="Immunoglobulin"/>
    <property type="match status" value="1"/>
</dbReference>
<keyword evidence="2 6" id="KW-0812">Transmembrane</keyword>
<keyword evidence="5" id="KW-1015">Disulfide bond</keyword>
<feature type="transmembrane region" description="Helical" evidence="6">
    <location>
        <begin position="6"/>
        <end position="28"/>
    </location>
</feature>
<protein>
    <recommendedName>
        <fullName evidence="7">Ig-like domain-containing protein</fullName>
    </recommendedName>
</protein>
<dbReference type="InterPro" id="IPR007110">
    <property type="entry name" value="Ig-like_dom"/>
</dbReference>
<dbReference type="GO" id="GO:0004888">
    <property type="term" value="F:transmembrane signaling receptor activity"/>
    <property type="evidence" value="ECO:0007669"/>
    <property type="project" value="TreeGrafter"/>
</dbReference>
<keyword evidence="3" id="KW-0732">Signal</keyword>
<dbReference type="Ensembl" id="ENSCSRT00000020393.1">
    <property type="protein sequence ID" value="ENSCSRP00000019511.1"/>
    <property type="gene ID" value="ENSCSRG00000014869.1"/>
</dbReference>
<dbReference type="GO" id="GO:0005886">
    <property type="term" value="C:plasma membrane"/>
    <property type="evidence" value="ECO:0007669"/>
    <property type="project" value="TreeGrafter"/>
</dbReference>
<dbReference type="Proteomes" id="UP000694403">
    <property type="component" value="Unplaced"/>
</dbReference>
<dbReference type="InterPro" id="IPR050671">
    <property type="entry name" value="CD300_family_receptors"/>
</dbReference>
<comment type="subcellular location">
    <subcellularLocation>
        <location evidence="1">Membrane</location>
    </subcellularLocation>
</comment>
<accession>A0A8C3SWI0</accession>
<dbReference type="PROSITE" id="PS50835">
    <property type="entry name" value="IG_LIKE"/>
    <property type="match status" value="1"/>
</dbReference>